<keyword evidence="3" id="KW-0804">Transcription</keyword>
<evidence type="ECO:0000259" key="5">
    <source>
        <dbReference type="PROSITE" id="PS50977"/>
    </source>
</evidence>
<dbReference type="InterPro" id="IPR009057">
    <property type="entry name" value="Homeodomain-like_sf"/>
</dbReference>
<name>A0ABQ1ZU71_9BACL</name>
<evidence type="ECO:0000313" key="6">
    <source>
        <dbReference type="EMBL" id="GGH77468.1"/>
    </source>
</evidence>
<feature type="domain" description="HTH tetR-type" evidence="5">
    <location>
        <begin position="10"/>
        <end position="68"/>
    </location>
</feature>
<dbReference type="Gene3D" id="1.10.357.10">
    <property type="entry name" value="Tetracycline Repressor, domain 2"/>
    <property type="match status" value="1"/>
</dbReference>
<dbReference type="SUPFAM" id="SSF46689">
    <property type="entry name" value="Homeodomain-like"/>
    <property type="match status" value="1"/>
</dbReference>
<organism evidence="6 7">
    <name type="scientific">Saccharibacillus endophyticus</name>
    <dbReference type="NCBI Taxonomy" id="2060666"/>
    <lineage>
        <taxon>Bacteria</taxon>
        <taxon>Bacillati</taxon>
        <taxon>Bacillota</taxon>
        <taxon>Bacilli</taxon>
        <taxon>Bacillales</taxon>
        <taxon>Paenibacillaceae</taxon>
        <taxon>Saccharibacillus</taxon>
    </lineage>
</organism>
<gene>
    <name evidence="6" type="ORF">GCM10007362_21270</name>
</gene>
<accession>A0ABQ1ZU71</accession>
<dbReference type="PROSITE" id="PS50977">
    <property type="entry name" value="HTH_TETR_2"/>
    <property type="match status" value="1"/>
</dbReference>
<evidence type="ECO:0000256" key="1">
    <source>
        <dbReference type="ARBA" id="ARBA00023015"/>
    </source>
</evidence>
<evidence type="ECO:0000256" key="4">
    <source>
        <dbReference type="PROSITE-ProRule" id="PRU00335"/>
    </source>
</evidence>
<keyword evidence="7" id="KW-1185">Reference proteome</keyword>
<dbReference type="PANTHER" id="PTHR30055">
    <property type="entry name" value="HTH-TYPE TRANSCRIPTIONAL REGULATOR RUTR"/>
    <property type="match status" value="1"/>
</dbReference>
<comment type="caution">
    <text evidence="6">The sequence shown here is derived from an EMBL/GenBank/DDBJ whole genome shotgun (WGS) entry which is preliminary data.</text>
</comment>
<evidence type="ECO:0000313" key="7">
    <source>
        <dbReference type="Proteomes" id="UP000605427"/>
    </source>
</evidence>
<dbReference type="Pfam" id="PF00440">
    <property type="entry name" value="TetR_N"/>
    <property type="match status" value="1"/>
</dbReference>
<evidence type="ECO:0000256" key="2">
    <source>
        <dbReference type="ARBA" id="ARBA00023125"/>
    </source>
</evidence>
<keyword evidence="1" id="KW-0805">Transcription regulation</keyword>
<dbReference type="PANTHER" id="PTHR30055:SF234">
    <property type="entry name" value="HTH-TYPE TRANSCRIPTIONAL REGULATOR BETI"/>
    <property type="match status" value="1"/>
</dbReference>
<keyword evidence="2 4" id="KW-0238">DNA-binding</keyword>
<protein>
    <submittedName>
        <fullName evidence="6">TetR family transcriptional regulator</fullName>
    </submittedName>
</protein>
<dbReference type="EMBL" id="BMDD01000002">
    <property type="protein sequence ID" value="GGH77468.1"/>
    <property type="molecule type" value="Genomic_DNA"/>
</dbReference>
<sequence length="192" mass="21726">MEKEQMPAKQAKLNAILDAATSLLVEKPTASLNEIAARAGIGIATLHRYVESREQLMLHLGFRAMDVLREAFESVEKEAYAAERYIPRLIETLIPLGDRIYFLARDATVDNNPDMEHTYRDIRQPVLEKIELLQQQRILRQDCDAEWVWSVTESVLFLAWERMAGGHLTASSAAALVESTVRRGFGVGERQS</sequence>
<dbReference type="Proteomes" id="UP000605427">
    <property type="component" value="Unassembled WGS sequence"/>
</dbReference>
<proteinExistence type="predicted"/>
<dbReference type="RefSeq" id="WP_172247511.1">
    <property type="nucleotide sequence ID" value="NZ_BMDD01000002.1"/>
</dbReference>
<dbReference type="InterPro" id="IPR001647">
    <property type="entry name" value="HTH_TetR"/>
</dbReference>
<reference evidence="7" key="1">
    <citation type="journal article" date="2019" name="Int. J. Syst. Evol. Microbiol.">
        <title>The Global Catalogue of Microorganisms (GCM) 10K type strain sequencing project: providing services to taxonomists for standard genome sequencing and annotation.</title>
        <authorList>
            <consortium name="The Broad Institute Genomics Platform"/>
            <consortium name="The Broad Institute Genome Sequencing Center for Infectious Disease"/>
            <person name="Wu L."/>
            <person name="Ma J."/>
        </authorList>
    </citation>
    <scope>NUCLEOTIDE SEQUENCE [LARGE SCALE GENOMIC DNA]</scope>
    <source>
        <strain evidence="7">CCM 8702</strain>
    </source>
</reference>
<evidence type="ECO:0000256" key="3">
    <source>
        <dbReference type="ARBA" id="ARBA00023163"/>
    </source>
</evidence>
<dbReference type="InterPro" id="IPR050109">
    <property type="entry name" value="HTH-type_TetR-like_transc_reg"/>
</dbReference>
<feature type="DNA-binding region" description="H-T-H motif" evidence="4">
    <location>
        <begin position="31"/>
        <end position="50"/>
    </location>
</feature>